<organism evidence="1 2">
    <name type="scientific">Pistacia integerrima</name>
    <dbReference type="NCBI Taxonomy" id="434235"/>
    <lineage>
        <taxon>Eukaryota</taxon>
        <taxon>Viridiplantae</taxon>
        <taxon>Streptophyta</taxon>
        <taxon>Embryophyta</taxon>
        <taxon>Tracheophyta</taxon>
        <taxon>Spermatophyta</taxon>
        <taxon>Magnoliopsida</taxon>
        <taxon>eudicotyledons</taxon>
        <taxon>Gunneridae</taxon>
        <taxon>Pentapetalae</taxon>
        <taxon>rosids</taxon>
        <taxon>malvids</taxon>
        <taxon>Sapindales</taxon>
        <taxon>Anacardiaceae</taxon>
        <taxon>Pistacia</taxon>
    </lineage>
</organism>
<gene>
    <name evidence="1" type="ORF">Pint_20597</name>
</gene>
<comment type="caution">
    <text evidence="1">The sequence shown here is derived from an EMBL/GenBank/DDBJ whole genome shotgun (WGS) entry which is preliminary data.</text>
</comment>
<dbReference type="EMBL" id="CM047748">
    <property type="protein sequence ID" value="KAJ0013252.1"/>
    <property type="molecule type" value="Genomic_DNA"/>
</dbReference>
<name>A0ACC0X7Y1_9ROSI</name>
<dbReference type="Proteomes" id="UP001163603">
    <property type="component" value="Chromosome 13"/>
</dbReference>
<keyword evidence="2" id="KW-1185">Reference proteome</keyword>
<proteinExistence type="predicted"/>
<evidence type="ECO:0000313" key="2">
    <source>
        <dbReference type="Proteomes" id="UP001163603"/>
    </source>
</evidence>
<evidence type="ECO:0000313" key="1">
    <source>
        <dbReference type="EMBL" id="KAJ0013252.1"/>
    </source>
</evidence>
<protein>
    <submittedName>
        <fullName evidence="1">Uncharacterized protein</fullName>
    </submittedName>
</protein>
<reference evidence="2" key="1">
    <citation type="journal article" date="2023" name="G3 (Bethesda)">
        <title>Genome assembly and association tests identify interacting loci associated with vigor, precocity, and sex in interspecific pistachio rootstocks.</title>
        <authorList>
            <person name="Palmer W."/>
            <person name="Jacygrad E."/>
            <person name="Sagayaradj S."/>
            <person name="Cavanaugh K."/>
            <person name="Han R."/>
            <person name="Bertier L."/>
            <person name="Beede B."/>
            <person name="Kafkas S."/>
            <person name="Golino D."/>
            <person name="Preece J."/>
            <person name="Michelmore R."/>
        </authorList>
    </citation>
    <scope>NUCLEOTIDE SEQUENCE [LARGE SCALE GENOMIC DNA]</scope>
</reference>
<sequence>MFISTEEEQISLHSEDAKGSLNLKSSLMGSNPDSLDGLPPISDLSDSLPPLPSIYTDVNVVPEHQKTELEQSISNLEGELAQLRLKKRSLDEKRREALNKILDIKGSIRVFCRVKSFRFMDRRIREPILIGLEKIAVRSAGSKKEFGFDKVFNQEASQEDVFVEVEPILRSALDGHNVCVLAYGQTGTGKTFTMDGTGDQPGIVPRALEELFRQAFLDNSTSVSFSMSMLEVYMGNLRDLLAPKPVCKAYEAVTKCNLNIQTDSKGMVEVEGLTEVLIPDFEKARCWYNKGRRVRSTSWTNVNEASSRSHCLTRITIFRHGDTLDAKREVSKIWLVDLGGSERVLKTGATGQTLDEGRAINLSLSALADVIAALRRKRGHVPFRNSKLTQILKDSLGNSSFFFLLAVNSTFVITMNYFHFDTAKEDKFHQLGSTLRLNGVYMDLHEAFFFSAIVLTSLSLWIFSILFSVGDGSKVLMLVHVSPCEEDVGETICSLNFAKRARGIESNRELPEDLKKQREKKMAQLEEEMREADVECQKVRNQKQEVEFLLSEKKKLLSTTYQPIEAEEMIPSSPKENLKEAVATPKVSDKIIRRNTGNCLPRFMTSTVASRQRQSAAERDIGTKSRSLRTGSKSSALFSGSQSLSFIDSRLKVILRSSNKKPRYSEANGHTTETPRSVVLDSKTTSMPRSKMVTSSDPNLRVKLSYHRRRMSDFI</sequence>
<accession>A0ACC0X7Y1</accession>